<dbReference type="Gene3D" id="1.10.238.10">
    <property type="entry name" value="EF-hand"/>
    <property type="match status" value="1"/>
</dbReference>
<dbReference type="InterPro" id="IPR011992">
    <property type="entry name" value="EF-hand-dom_pair"/>
</dbReference>
<dbReference type="Proteomes" id="UP001642483">
    <property type="component" value="Unassembled WGS sequence"/>
</dbReference>
<evidence type="ECO:0000259" key="4">
    <source>
        <dbReference type="PROSITE" id="PS50222"/>
    </source>
</evidence>
<evidence type="ECO:0000256" key="1">
    <source>
        <dbReference type="ARBA" id="ARBA00022723"/>
    </source>
</evidence>
<dbReference type="SMART" id="SM00054">
    <property type="entry name" value="EFh"/>
    <property type="match status" value="2"/>
</dbReference>
<keyword evidence="1" id="KW-0479">Metal-binding</keyword>
<dbReference type="PANTHER" id="PTHR23055">
    <property type="entry name" value="CALCIUM BINDING PROTEINS"/>
    <property type="match status" value="1"/>
</dbReference>
<dbReference type="PANTHER" id="PTHR23055:SF70">
    <property type="entry name" value="EF-HAND DOMAIN-CONTAINING PROTEIN"/>
    <property type="match status" value="1"/>
</dbReference>
<keyword evidence="2" id="KW-0677">Repeat</keyword>
<dbReference type="CDD" id="cd00051">
    <property type="entry name" value="EFh"/>
    <property type="match status" value="1"/>
</dbReference>
<keyword evidence="6" id="KW-1185">Reference proteome</keyword>
<dbReference type="Pfam" id="PF13499">
    <property type="entry name" value="EF-hand_7"/>
    <property type="match status" value="1"/>
</dbReference>
<dbReference type="Pfam" id="PF13202">
    <property type="entry name" value="EF-hand_5"/>
    <property type="match status" value="1"/>
</dbReference>
<sequence length="152" mass="17630">MGLLNSKIPPKTLKDLTYITEFTKEEIQQYYKSFRKDCPSGKLSIEELKKLYKKRFPMGDASFFAEHAFRTFDTNGDGTIDFREFLCGLSVNLRGSLKEKLEWTYNMYDQDKDGAITKTEVLEIIMVITVMCEIAKIFIFSSDTPFLAFQLI</sequence>
<dbReference type="EMBL" id="CAWYQH010000119">
    <property type="protein sequence ID" value="CAK8690754.1"/>
    <property type="molecule type" value="Genomic_DNA"/>
</dbReference>
<name>A0ABP0GIU3_CLALP</name>
<proteinExistence type="predicted"/>
<dbReference type="PROSITE" id="PS50222">
    <property type="entry name" value="EF_HAND_2"/>
    <property type="match status" value="2"/>
</dbReference>
<organism evidence="5 6">
    <name type="scientific">Clavelina lepadiformis</name>
    <name type="common">Light-bulb sea squirt</name>
    <name type="synonym">Ascidia lepadiformis</name>
    <dbReference type="NCBI Taxonomy" id="159417"/>
    <lineage>
        <taxon>Eukaryota</taxon>
        <taxon>Metazoa</taxon>
        <taxon>Chordata</taxon>
        <taxon>Tunicata</taxon>
        <taxon>Ascidiacea</taxon>
        <taxon>Aplousobranchia</taxon>
        <taxon>Clavelinidae</taxon>
        <taxon>Clavelina</taxon>
    </lineage>
</organism>
<dbReference type="SUPFAM" id="SSF47473">
    <property type="entry name" value="EF-hand"/>
    <property type="match status" value="1"/>
</dbReference>
<evidence type="ECO:0000313" key="6">
    <source>
        <dbReference type="Proteomes" id="UP001642483"/>
    </source>
</evidence>
<feature type="domain" description="EF-hand" evidence="4">
    <location>
        <begin position="60"/>
        <end position="95"/>
    </location>
</feature>
<evidence type="ECO:0000256" key="3">
    <source>
        <dbReference type="ARBA" id="ARBA00022837"/>
    </source>
</evidence>
<evidence type="ECO:0000256" key="2">
    <source>
        <dbReference type="ARBA" id="ARBA00022737"/>
    </source>
</evidence>
<dbReference type="InterPro" id="IPR028846">
    <property type="entry name" value="Recoverin"/>
</dbReference>
<evidence type="ECO:0000313" key="5">
    <source>
        <dbReference type="EMBL" id="CAK8690754.1"/>
    </source>
</evidence>
<gene>
    <name evidence="5" type="ORF">CVLEPA_LOCUS23329</name>
</gene>
<protein>
    <recommendedName>
        <fullName evidence="4">EF-hand domain-containing protein</fullName>
    </recommendedName>
</protein>
<keyword evidence="3" id="KW-0106">Calcium</keyword>
<feature type="domain" description="EF-hand" evidence="4">
    <location>
        <begin position="96"/>
        <end position="131"/>
    </location>
</feature>
<comment type="caution">
    <text evidence="5">The sequence shown here is derived from an EMBL/GenBank/DDBJ whole genome shotgun (WGS) entry which is preliminary data.</text>
</comment>
<dbReference type="PRINTS" id="PR00450">
    <property type="entry name" value="RECOVERIN"/>
</dbReference>
<accession>A0ABP0GIU3</accession>
<dbReference type="InterPro" id="IPR018247">
    <property type="entry name" value="EF_Hand_1_Ca_BS"/>
</dbReference>
<dbReference type="PROSITE" id="PS00018">
    <property type="entry name" value="EF_HAND_1"/>
    <property type="match status" value="2"/>
</dbReference>
<dbReference type="InterPro" id="IPR002048">
    <property type="entry name" value="EF_hand_dom"/>
</dbReference>
<reference evidence="5 6" key="1">
    <citation type="submission" date="2024-02" db="EMBL/GenBank/DDBJ databases">
        <authorList>
            <person name="Daric V."/>
            <person name="Darras S."/>
        </authorList>
    </citation>
    <scope>NUCLEOTIDE SEQUENCE [LARGE SCALE GENOMIC DNA]</scope>
</reference>